<comment type="similarity">
    <text evidence="2">Belongs to the LolB family.</text>
</comment>
<evidence type="ECO:0000256" key="4">
    <source>
        <dbReference type="ARBA" id="ARBA00016202"/>
    </source>
</evidence>
<organism evidence="14 15">
    <name type="scientific">Pigmentiphaga kullae</name>
    <dbReference type="NCBI Taxonomy" id="151784"/>
    <lineage>
        <taxon>Bacteria</taxon>
        <taxon>Pseudomonadati</taxon>
        <taxon>Pseudomonadota</taxon>
        <taxon>Betaproteobacteria</taxon>
        <taxon>Burkholderiales</taxon>
        <taxon>Alcaligenaceae</taxon>
        <taxon>Pigmentiphaga</taxon>
    </lineage>
</organism>
<feature type="chain" id="PRO_5020907062" description="Outer-membrane lipoprotein LolB" evidence="13">
    <location>
        <begin position="20"/>
        <end position="197"/>
    </location>
</feature>
<gene>
    <name evidence="14" type="ORF">EV675_1344</name>
</gene>
<evidence type="ECO:0000256" key="7">
    <source>
        <dbReference type="ARBA" id="ARBA00022927"/>
    </source>
</evidence>
<dbReference type="RefSeq" id="WP_242621350.1">
    <property type="nucleotide sequence ID" value="NZ_SGXC01000001.1"/>
</dbReference>
<dbReference type="SUPFAM" id="SSF89392">
    <property type="entry name" value="Prokaryotic lipoproteins and lipoprotein localization factors"/>
    <property type="match status" value="1"/>
</dbReference>
<comment type="subcellular location">
    <subcellularLocation>
        <location evidence="1">Cell outer membrane</location>
        <topology evidence="1">Lipid-anchor</topology>
    </subcellularLocation>
</comment>
<protein>
    <recommendedName>
        <fullName evidence="4">Outer-membrane lipoprotein LolB</fullName>
    </recommendedName>
</protein>
<dbReference type="AlphaFoldDB" id="A0A4Q7NJR5"/>
<dbReference type="EMBL" id="SGXC01000001">
    <property type="protein sequence ID" value="RZS85321.1"/>
    <property type="molecule type" value="Genomic_DNA"/>
</dbReference>
<keyword evidence="10" id="KW-0143">Chaperone</keyword>
<evidence type="ECO:0000256" key="3">
    <source>
        <dbReference type="ARBA" id="ARBA00011245"/>
    </source>
</evidence>
<comment type="caution">
    <text evidence="14">The sequence shown here is derived from an EMBL/GenBank/DDBJ whole genome shotgun (WGS) entry which is preliminary data.</text>
</comment>
<keyword evidence="11" id="KW-0998">Cell outer membrane</keyword>
<dbReference type="GO" id="GO:0009279">
    <property type="term" value="C:cell outer membrane"/>
    <property type="evidence" value="ECO:0007669"/>
    <property type="project" value="UniProtKB-SubCell"/>
</dbReference>
<evidence type="ECO:0000256" key="8">
    <source>
        <dbReference type="ARBA" id="ARBA00023136"/>
    </source>
</evidence>
<name>A0A4Q7NJR5_9BURK</name>
<evidence type="ECO:0000256" key="9">
    <source>
        <dbReference type="ARBA" id="ARBA00023139"/>
    </source>
</evidence>
<reference evidence="14 15" key="1">
    <citation type="submission" date="2019-02" db="EMBL/GenBank/DDBJ databases">
        <title>Genomic Encyclopedia of Type Strains, Phase IV (KMG-IV): sequencing the most valuable type-strain genomes for metagenomic binning, comparative biology and taxonomic classification.</title>
        <authorList>
            <person name="Goeker M."/>
        </authorList>
    </citation>
    <scope>NUCLEOTIDE SEQUENCE [LARGE SCALE GENOMIC DNA]</scope>
    <source>
        <strain evidence="14 15">K24</strain>
    </source>
</reference>
<dbReference type="PROSITE" id="PS51257">
    <property type="entry name" value="PROKAR_LIPOPROTEIN"/>
    <property type="match status" value="1"/>
</dbReference>
<evidence type="ECO:0000256" key="12">
    <source>
        <dbReference type="ARBA" id="ARBA00023288"/>
    </source>
</evidence>
<keyword evidence="12 14" id="KW-0449">Lipoprotein</keyword>
<keyword evidence="5" id="KW-0813">Transport</keyword>
<dbReference type="GO" id="GO:0015031">
    <property type="term" value="P:protein transport"/>
    <property type="evidence" value="ECO:0007669"/>
    <property type="project" value="UniProtKB-KW"/>
</dbReference>
<evidence type="ECO:0000256" key="5">
    <source>
        <dbReference type="ARBA" id="ARBA00022448"/>
    </source>
</evidence>
<evidence type="ECO:0000256" key="11">
    <source>
        <dbReference type="ARBA" id="ARBA00023237"/>
    </source>
</evidence>
<keyword evidence="7" id="KW-0653">Protein transport</keyword>
<keyword evidence="8" id="KW-0472">Membrane</keyword>
<accession>A0A4Q7NJR5</accession>
<keyword evidence="9" id="KW-0564">Palmitate</keyword>
<dbReference type="Gene3D" id="2.50.20.10">
    <property type="entry name" value="Lipoprotein localisation LolA/LolB/LppX"/>
    <property type="match status" value="1"/>
</dbReference>
<dbReference type="Proteomes" id="UP000292445">
    <property type="component" value="Unassembled WGS sequence"/>
</dbReference>
<keyword evidence="6 13" id="KW-0732">Signal</keyword>
<sequence length="197" mass="20839">MIRLPSLALARVAAAGALAAMLAACAVPVPIPAPQGADESRSLSRVGRFALRIEEAGGKQNAVQGSFAWRDDGSRLALDLVSPLGATLARVEAVPGEALLRESNGKETRAADPDELVAVVLGSDIPVSGLRDWLHGRLAAQPPADVVERDEQGRPLVFDQAGWRVTARQYDALGPTRLQMARNEGGQDVDLRLVINP</sequence>
<evidence type="ECO:0000256" key="13">
    <source>
        <dbReference type="SAM" id="SignalP"/>
    </source>
</evidence>
<proteinExistence type="inferred from homology"/>
<evidence type="ECO:0000256" key="10">
    <source>
        <dbReference type="ARBA" id="ARBA00023186"/>
    </source>
</evidence>
<keyword evidence="15" id="KW-1185">Reference proteome</keyword>
<comment type="subunit">
    <text evidence="3">Monomer.</text>
</comment>
<dbReference type="CDD" id="cd16326">
    <property type="entry name" value="LolB"/>
    <property type="match status" value="1"/>
</dbReference>
<evidence type="ECO:0000256" key="6">
    <source>
        <dbReference type="ARBA" id="ARBA00022729"/>
    </source>
</evidence>
<dbReference type="Pfam" id="PF03550">
    <property type="entry name" value="LolB"/>
    <property type="match status" value="1"/>
</dbReference>
<evidence type="ECO:0000313" key="14">
    <source>
        <dbReference type="EMBL" id="RZS85321.1"/>
    </source>
</evidence>
<dbReference type="InterPro" id="IPR004565">
    <property type="entry name" value="OM_lipoprot_LolB"/>
</dbReference>
<feature type="signal peptide" evidence="13">
    <location>
        <begin position="1"/>
        <end position="19"/>
    </location>
</feature>
<dbReference type="InterPro" id="IPR029046">
    <property type="entry name" value="LolA/LolB/LppX"/>
</dbReference>
<evidence type="ECO:0000256" key="1">
    <source>
        <dbReference type="ARBA" id="ARBA00004459"/>
    </source>
</evidence>
<evidence type="ECO:0000256" key="2">
    <source>
        <dbReference type="ARBA" id="ARBA00009696"/>
    </source>
</evidence>
<evidence type="ECO:0000313" key="15">
    <source>
        <dbReference type="Proteomes" id="UP000292445"/>
    </source>
</evidence>